<reference evidence="2 3" key="1">
    <citation type="submission" date="2019-04" db="EMBL/GenBank/DDBJ databases">
        <authorList>
            <person name="Hwang J.C."/>
        </authorList>
    </citation>
    <scope>NUCLEOTIDE SEQUENCE [LARGE SCALE GENOMIC DNA]</scope>
    <source>
        <strain evidence="2 3">IMCC35002</strain>
    </source>
</reference>
<accession>A0A4U1BLI4</accession>
<feature type="transmembrane region" description="Helical" evidence="1">
    <location>
        <begin position="51"/>
        <end position="75"/>
    </location>
</feature>
<organism evidence="2 3">
    <name type="scientific">Ferrimonas aestuarii</name>
    <dbReference type="NCBI Taxonomy" id="2569539"/>
    <lineage>
        <taxon>Bacteria</taxon>
        <taxon>Pseudomonadati</taxon>
        <taxon>Pseudomonadota</taxon>
        <taxon>Gammaproteobacteria</taxon>
        <taxon>Alteromonadales</taxon>
        <taxon>Ferrimonadaceae</taxon>
        <taxon>Ferrimonas</taxon>
    </lineage>
</organism>
<evidence type="ECO:0000256" key="1">
    <source>
        <dbReference type="SAM" id="Phobius"/>
    </source>
</evidence>
<evidence type="ECO:0000313" key="2">
    <source>
        <dbReference type="EMBL" id="TKB52822.1"/>
    </source>
</evidence>
<dbReference type="OrthoDB" id="5457135at2"/>
<dbReference type="AlphaFoldDB" id="A0A4U1BLI4"/>
<dbReference type="Proteomes" id="UP000305675">
    <property type="component" value="Unassembled WGS sequence"/>
</dbReference>
<keyword evidence="3" id="KW-1185">Reference proteome</keyword>
<feature type="transmembrane region" description="Helical" evidence="1">
    <location>
        <begin position="117"/>
        <end position="137"/>
    </location>
</feature>
<keyword evidence="1" id="KW-0812">Transmembrane</keyword>
<feature type="transmembrane region" description="Helical" evidence="1">
    <location>
        <begin position="82"/>
        <end position="105"/>
    </location>
</feature>
<gene>
    <name evidence="2" type="ORF">FCL42_16065</name>
</gene>
<keyword evidence="1" id="KW-0472">Membrane</keyword>
<dbReference type="EMBL" id="SWCJ01000014">
    <property type="protein sequence ID" value="TKB52822.1"/>
    <property type="molecule type" value="Genomic_DNA"/>
</dbReference>
<evidence type="ECO:0000313" key="3">
    <source>
        <dbReference type="Proteomes" id="UP000305675"/>
    </source>
</evidence>
<name>A0A4U1BLI4_9GAMM</name>
<sequence>MILLKLAAGMVGMASLLHIMILLGGADWYRFFGAGEAMAILSEQGSSYPTLITATIAAVLATWSVYGLSGAGLLPKLPLRKIVLAGIASIFLLRGALAIPVVLVSDSPYMQELADKMTFMMITSLICLFIGTGYAVGTYRLMTADRK</sequence>
<comment type="caution">
    <text evidence="2">The sequence shown here is derived from an EMBL/GenBank/DDBJ whole genome shotgun (WGS) entry which is preliminary data.</text>
</comment>
<protein>
    <submittedName>
        <fullName evidence="2">Uncharacterized protein</fullName>
    </submittedName>
</protein>
<dbReference type="RefSeq" id="WP_136864445.1">
    <property type="nucleotide sequence ID" value="NZ_SWCJ01000014.1"/>
</dbReference>
<keyword evidence="1" id="KW-1133">Transmembrane helix</keyword>
<proteinExistence type="predicted"/>
<feature type="transmembrane region" description="Helical" evidence="1">
    <location>
        <begin position="7"/>
        <end position="31"/>
    </location>
</feature>